<protein>
    <recommendedName>
        <fullName evidence="6">Zn(2)-C6 fungal-type domain-containing protein</fullName>
    </recommendedName>
</protein>
<dbReference type="EMBL" id="JBFXLU010000291">
    <property type="protein sequence ID" value="KAL2831033.1"/>
    <property type="molecule type" value="Genomic_DNA"/>
</dbReference>
<evidence type="ECO:0000256" key="2">
    <source>
        <dbReference type="ARBA" id="ARBA00023125"/>
    </source>
</evidence>
<dbReference type="SMART" id="SM00066">
    <property type="entry name" value="GAL4"/>
    <property type="match status" value="1"/>
</dbReference>
<evidence type="ECO:0000256" key="4">
    <source>
        <dbReference type="ARBA" id="ARBA00023242"/>
    </source>
</evidence>
<evidence type="ECO:0000313" key="7">
    <source>
        <dbReference type="EMBL" id="KAL2831033.1"/>
    </source>
</evidence>
<evidence type="ECO:0000256" key="5">
    <source>
        <dbReference type="SAM" id="MobiDB-lite"/>
    </source>
</evidence>
<dbReference type="PANTHER" id="PTHR47657:SF13">
    <property type="entry name" value="ZN(2)-C6 FUNGAL-TYPE DOMAIN-CONTAINING PROTEIN-RELATED"/>
    <property type="match status" value="1"/>
</dbReference>
<evidence type="ECO:0000256" key="1">
    <source>
        <dbReference type="ARBA" id="ARBA00023015"/>
    </source>
</evidence>
<evidence type="ECO:0000259" key="6">
    <source>
        <dbReference type="PROSITE" id="PS50048"/>
    </source>
</evidence>
<evidence type="ECO:0000313" key="8">
    <source>
        <dbReference type="Proteomes" id="UP001610446"/>
    </source>
</evidence>
<proteinExistence type="predicted"/>
<sequence>MHRRRPHKKSKNGCLVCRERKIKCDELKPRCTNCIRFEVPCSFDLEPPKPVGPSPTEPVAGLTKRGRGRPRKQWGLALGRLETQPQPLPLPQSQPQVPGPSSGSRSPTALGPSPPGERSPSRSSAPSLPHLNEPASTSCRSLNVADIELLLHFTTHTGPAFASPNDTSTALFWSRNVPQIGLSCHTVLHLILAVSGHHLAYLATTSGENNKNTNTERRTRYAHLAQTHGSLGLAGVTKALATIDASNCGAIYTAALLVSYCTFASGPSGPDDLLVCNVGNGEAAPHRWMSVVQGVRLIAETFEPSVLYAGLVAPLRPREGEPSTKIPAYMEEGYPRIEWEEPLHRLRDLITSRNEPNTTIYLGNYEQIEAIYEATYGKPDGTFDVGTRNKFIFIWLYVMADDYVACLQRREPISLLLLAYYALLLTTLKRDWYIHCWPRHILSRIREILHEDYLEWLVWPLQQANLPVGRRSGWLTQIMS</sequence>
<keyword evidence="1" id="KW-0805">Transcription regulation</keyword>
<dbReference type="InterPro" id="IPR036864">
    <property type="entry name" value="Zn2-C6_fun-type_DNA-bd_sf"/>
</dbReference>
<dbReference type="InterPro" id="IPR052400">
    <property type="entry name" value="Zn2-C6_fungal_TF"/>
</dbReference>
<feature type="compositionally biased region" description="Low complexity" evidence="5">
    <location>
        <begin position="118"/>
        <end position="129"/>
    </location>
</feature>
<keyword evidence="3" id="KW-0804">Transcription</keyword>
<dbReference type="CDD" id="cd00067">
    <property type="entry name" value="GAL4"/>
    <property type="match status" value="1"/>
</dbReference>
<comment type="caution">
    <text evidence="7">The sequence shown here is derived from an EMBL/GenBank/DDBJ whole genome shotgun (WGS) entry which is preliminary data.</text>
</comment>
<dbReference type="Gene3D" id="4.10.240.10">
    <property type="entry name" value="Zn(2)-C6 fungal-type DNA-binding domain"/>
    <property type="match status" value="1"/>
</dbReference>
<evidence type="ECO:0000256" key="3">
    <source>
        <dbReference type="ARBA" id="ARBA00023163"/>
    </source>
</evidence>
<dbReference type="PANTHER" id="PTHR47657">
    <property type="entry name" value="STEROL REGULATORY ELEMENT-BINDING PROTEIN ECM22"/>
    <property type="match status" value="1"/>
</dbReference>
<gene>
    <name evidence="7" type="ORF">BJY01DRAFT_226789</name>
</gene>
<keyword evidence="2" id="KW-0238">DNA-binding</keyword>
<name>A0ABR4ITD9_9EURO</name>
<dbReference type="Pfam" id="PF00172">
    <property type="entry name" value="Zn_clus"/>
    <property type="match status" value="1"/>
</dbReference>
<dbReference type="SUPFAM" id="SSF57701">
    <property type="entry name" value="Zn2/Cys6 DNA-binding domain"/>
    <property type="match status" value="1"/>
</dbReference>
<keyword evidence="4" id="KW-0539">Nucleus</keyword>
<reference evidence="7 8" key="1">
    <citation type="submission" date="2024-07" db="EMBL/GenBank/DDBJ databases">
        <title>Section-level genome sequencing and comparative genomics of Aspergillus sections Usti and Cavernicolus.</title>
        <authorList>
            <consortium name="Lawrence Berkeley National Laboratory"/>
            <person name="Nybo J.L."/>
            <person name="Vesth T.C."/>
            <person name="Theobald S."/>
            <person name="Frisvad J.C."/>
            <person name="Larsen T.O."/>
            <person name="Kjaerboelling I."/>
            <person name="Rothschild-Mancinelli K."/>
            <person name="Lyhne E.K."/>
            <person name="Kogle M.E."/>
            <person name="Barry K."/>
            <person name="Clum A."/>
            <person name="Na H."/>
            <person name="Ledsgaard L."/>
            <person name="Lin J."/>
            <person name="Lipzen A."/>
            <person name="Kuo A."/>
            <person name="Riley R."/>
            <person name="Mondo S."/>
            <person name="Labutti K."/>
            <person name="Haridas S."/>
            <person name="Pangalinan J."/>
            <person name="Salamov A.A."/>
            <person name="Simmons B.A."/>
            <person name="Magnuson J.K."/>
            <person name="Chen J."/>
            <person name="Drula E."/>
            <person name="Henrissat B."/>
            <person name="Wiebenga A."/>
            <person name="Lubbers R.J."/>
            <person name="Gomes A.C."/>
            <person name="Makela M.R."/>
            <person name="Stajich J."/>
            <person name="Grigoriev I.V."/>
            <person name="Mortensen U.H."/>
            <person name="De Vries R.P."/>
            <person name="Baker S.E."/>
            <person name="Andersen M.R."/>
        </authorList>
    </citation>
    <scope>NUCLEOTIDE SEQUENCE [LARGE SCALE GENOMIC DNA]</scope>
    <source>
        <strain evidence="7 8">CBS 123904</strain>
    </source>
</reference>
<keyword evidence="8" id="KW-1185">Reference proteome</keyword>
<dbReference type="PROSITE" id="PS50048">
    <property type="entry name" value="ZN2_CY6_FUNGAL_2"/>
    <property type="match status" value="1"/>
</dbReference>
<accession>A0ABR4ITD9</accession>
<feature type="region of interest" description="Disordered" evidence="5">
    <location>
        <begin position="45"/>
        <end position="136"/>
    </location>
</feature>
<organism evidence="7 8">
    <name type="scientific">Aspergillus pseudoustus</name>
    <dbReference type="NCBI Taxonomy" id="1810923"/>
    <lineage>
        <taxon>Eukaryota</taxon>
        <taxon>Fungi</taxon>
        <taxon>Dikarya</taxon>
        <taxon>Ascomycota</taxon>
        <taxon>Pezizomycotina</taxon>
        <taxon>Eurotiomycetes</taxon>
        <taxon>Eurotiomycetidae</taxon>
        <taxon>Eurotiales</taxon>
        <taxon>Aspergillaceae</taxon>
        <taxon>Aspergillus</taxon>
        <taxon>Aspergillus subgen. Nidulantes</taxon>
    </lineage>
</organism>
<dbReference type="PROSITE" id="PS00463">
    <property type="entry name" value="ZN2_CY6_FUNGAL_1"/>
    <property type="match status" value="1"/>
</dbReference>
<feature type="compositionally biased region" description="Low complexity" evidence="5">
    <location>
        <begin position="93"/>
        <end position="111"/>
    </location>
</feature>
<dbReference type="Proteomes" id="UP001610446">
    <property type="component" value="Unassembled WGS sequence"/>
</dbReference>
<feature type="domain" description="Zn(2)-C6 fungal-type" evidence="6">
    <location>
        <begin position="13"/>
        <end position="43"/>
    </location>
</feature>
<dbReference type="InterPro" id="IPR001138">
    <property type="entry name" value="Zn2Cys6_DnaBD"/>
</dbReference>